<feature type="transmembrane region" description="Helical" evidence="8">
    <location>
        <begin position="370"/>
        <end position="390"/>
    </location>
</feature>
<comment type="caution">
    <text evidence="9">The sequence shown here is derived from an EMBL/GenBank/DDBJ whole genome shotgun (WGS) entry which is preliminary data.</text>
</comment>
<comment type="subcellular location">
    <subcellularLocation>
        <location evidence="1">Endomembrane system</location>
        <topology evidence="1">Multi-pass membrane protein</topology>
    </subcellularLocation>
</comment>
<feature type="transmembrane region" description="Helical" evidence="8">
    <location>
        <begin position="436"/>
        <end position="455"/>
    </location>
</feature>
<dbReference type="SUPFAM" id="SSF53448">
    <property type="entry name" value="Nucleotide-diphospho-sugar transferases"/>
    <property type="match status" value="1"/>
</dbReference>
<keyword evidence="6 8" id="KW-0472">Membrane</keyword>
<dbReference type="GO" id="GO:0071555">
    <property type="term" value="P:cell wall organization"/>
    <property type="evidence" value="ECO:0007669"/>
    <property type="project" value="UniProtKB-KW"/>
</dbReference>
<keyword evidence="7" id="KW-0961">Cell wall biogenesis/degradation</keyword>
<dbReference type="Proteomes" id="UP001630127">
    <property type="component" value="Unassembled WGS sequence"/>
</dbReference>
<keyword evidence="10" id="KW-1185">Reference proteome</keyword>
<keyword evidence="2" id="KW-0328">Glycosyltransferase</keyword>
<evidence type="ECO:0000256" key="6">
    <source>
        <dbReference type="ARBA" id="ARBA00023136"/>
    </source>
</evidence>
<keyword evidence="3" id="KW-0808">Transferase</keyword>
<keyword evidence="5 8" id="KW-1133">Transmembrane helix</keyword>
<gene>
    <name evidence="9" type="ORF">ACH5RR_033071</name>
</gene>
<evidence type="ECO:0008006" key="11">
    <source>
        <dbReference type="Google" id="ProtNLM"/>
    </source>
</evidence>
<dbReference type="Pfam" id="PF03552">
    <property type="entry name" value="Cellulose_synt"/>
    <property type="match status" value="2"/>
</dbReference>
<evidence type="ECO:0000256" key="1">
    <source>
        <dbReference type="ARBA" id="ARBA00004127"/>
    </source>
</evidence>
<evidence type="ECO:0000313" key="10">
    <source>
        <dbReference type="Proteomes" id="UP001630127"/>
    </source>
</evidence>
<evidence type="ECO:0000256" key="2">
    <source>
        <dbReference type="ARBA" id="ARBA00022676"/>
    </source>
</evidence>
<name>A0ABD2YJW7_9GENT</name>
<evidence type="ECO:0000256" key="3">
    <source>
        <dbReference type="ARBA" id="ARBA00022679"/>
    </source>
</evidence>
<reference evidence="9 10" key="1">
    <citation type="submission" date="2024-11" db="EMBL/GenBank/DDBJ databases">
        <title>A near-complete genome assembly of Cinchona calisaya.</title>
        <authorList>
            <person name="Lian D.C."/>
            <person name="Zhao X.W."/>
            <person name="Wei L."/>
        </authorList>
    </citation>
    <scope>NUCLEOTIDE SEQUENCE [LARGE SCALE GENOMIC DNA]</scope>
    <source>
        <tissue evidence="9">Nenye</tissue>
    </source>
</reference>
<sequence length="457" mass="52421">MLSNSPYILMLDCDMYCNDSNSARQAMCFLLDKTMSSKLAYVQFPQKFHNISPKDIYDTQHRFFMTHMWYGADGLKGPTVSGTCFYTKRVALYGTSQIQEDADIVLLRKVFGPSNEFIKSIYQKNHTNDKEFSSALLEEIDFLASCSFEKDTQWGEEIGFRYFSVVEDYFTGFILQCKGWMGVYINPSKPSFLGSATTNLSDYLVQHTRWYTGLFDIALSKYSPLIYGGIRMPSILQSMYFAQIGYYCFNFFPLWCLAIIPQLCLLQGIPLYPKISNPFFVVFAFVFLSSNFKDIQEVLADGFLIRSWIYEQRMWMIKSVTSYTYGCLNAIQVKIGMKKASFLPTNKVPDEGKFKRYQSGIYDFQAPTMFIAPICTLVFLNIASLLLGAVKIVRIGNYDEMFIQEFISFFIVVVQYPVIEGIFFRKDNGRVPEFSAILSALLAAIILALGSPFFMSY</sequence>
<feature type="transmembrane region" description="Helical" evidence="8">
    <location>
        <begin position="244"/>
        <end position="269"/>
    </location>
</feature>
<dbReference type="GO" id="GO:0016757">
    <property type="term" value="F:glycosyltransferase activity"/>
    <property type="evidence" value="ECO:0007669"/>
    <property type="project" value="UniProtKB-KW"/>
</dbReference>
<dbReference type="InterPro" id="IPR029044">
    <property type="entry name" value="Nucleotide-diphossugar_trans"/>
</dbReference>
<dbReference type="PANTHER" id="PTHR13301">
    <property type="entry name" value="X-BOX TRANSCRIPTION FACTOR-RELATED"/>
    <property type="match status" value="1"/>
</dbReference>
<dbReference type="GO" id="GO:0012505">
    <property type="term" value="C:endomembrane system"/>
    <property type="evidence" value="ECO:0007669"/>
    <property type="project" value="UniProtKB-SubCell"/>
</dbReference>
<dbReference type="InterPro" id="IPR005150">
    <property type="entry name" value="Cellulose_synth"/>
</dbReference>
<dbReference type="AlphaFoldDB" id="A0ABD2YJW7"/>
<keyword evidence="4 8" id="KW-0812">Transmembrane</keyword>
<dbReference type="EMBL" id="JBJUIK010000013">
    <property type="protein sequence ID" value="KAL3507689.1"/>
    <property type="molecule type" value="Genomic_DNA"/>
</dbReference>
<evidence type="ECO:0000256" key="7">
    <source>
        <dbReference type="ARBA" id="ARBA00023316"/>
    </source>
</evidence>
<feature type="transmembrane region" description="Helical" evidence="8">
    <location>
        <begin position="275"/>
        <end position="292"/>
    </location>
</feature>
<organism evidence="9 10">
    <name type="scientific">Cinchona calisaya</name>
    <dbReference type="NCBI Taxonomy" id="153742"/>
    <lineage>
        <taxon>Eukaryota</taxon>
        <taxon>Viridiplantae</taxon>
        <taxon>Streptophyta</taxon>
        <taxon>Embryophyta</taxon>
        <taxon>Tracheophyta</taxon>
        <taxon>Spermatophyta</taxon>
        <taxon>Magnoliopsida</taxon>
        <taxon>eudicotyledons</taxon>
        <taxon>Gunneridae</taxon>
        <taxon>Pentapetalae</taxon>
        <taxon>asterids</taxon>
        <taxon>lamiids</taxon>
        <taxon>Gentianales</taxon>
        <taxon>Rubiaceae</taxon>
        <taxon>Cinchonoideae</taxon>
        <taxon>Cinchoneae</taxon>
        <taxon>Cinchona</taxon>
    </lineage>
</organism>
<evidence type="ECO:0000256" key="4">
    <source>
        <dbReference type="ARBA" id="ARBA00022692"/>
    </source>
</evidence>
<protein>
    <recommendedName>
        <fullName evidence="11">Cellulose synthase-like protein G2</fullName>
    </recommendedName>
</protein>
<evidence type="ECO:0000256" key="5">
    <source>
        <dbReference type="ARBA" id="ARBA00022989"/>
    </source>
</evidence>
<proteinExistence type="predicted"/>
<accession>A0ABD2YJW7</accession>
<feature type="transmembrane region" description="Helical" evidence="8">
    <location>
        <begin position="402"/>
        <end position="424"/>
    </location>
</feature>
<dbReference type="Gene3D" id="3.90.550.10">
    <property type="entry name" value="Spore Coat Polysaccharide Biosynthesis Protein SpsA, Chain A"/>
    <property type="match status" value="1"/>
</dbReference>
<evidence type="ECO:0000313" key="9">
    <source>
        <dbReference type="EMBL" id="KAL3507689.1"/>
    </source>
</evidence>
<evidence type="ECO:0000256" key="8">
    <source>
        <dbReference type="SAM" id="Phobius"/>
    </source>
</evidence>